<dbReference type="EMBL" id="JBHULV010000002">
    <property type="protein sequence ID" value="MFD2730129.1"/>
    <property type="molecule type" value="Genomic_DNA"/>
</dbReference>
<accession>A0ABW5TM12</accession>
<comment type="caution">
    <text evidence="1">The sequence shown here is derived from an EMBL/GenBank/DDBJ whole genome shotgun (WGS) entry which is preliminary data.</text>
</comment>
<evidence type="ECO:0000313" key="1">
    <source>
        <dbReference type="EMBL" id="MFD2730129.1"/>
    </source>
</evidence>
<keyword evidence="2" id="KW-1185">Reference proteome</keyword>
<sequence length="99" mass="11670">MIIYNVTTIIEEDIHEKYVQFMKNTHMPEVMATGKFVSCSLLKLTEPMNEGITYCAQYITDEIGKLEDYRKNYSPKLQEDFQKEFANKFVAFRSVLEEI</sequence>
<dbReference type="InterPro" id="IPR025563">
    <property type="entry name" value="DUF4286"/>
</dbReference>
<dbReference type="RefSeq" id="WP_379040296.1">
    <property type="nucleotide sequence ID" value="NZ_JBHSKW010000002.1"/>
</dbReference>
<name>A0ABW5TM12_9SPHI</name>
<evidence type="ECO:0000313" key="2">
    <source>
        <dbReference type="Proteomes" id="UP001597546"/>
    </source>
</evidence>
<gene>
    <name evidence="1" type="ORF">ACFSSE_00270</name>
</gene>
<organism evidence="1 2">
    <name type="scientific">Pedobacter alpinus</name>
    <dbReference type="NCBI Taxonomy" id="1590643"/>
    <lineage>
        <taxon>Bacteria</taxon>
        <taxon>Pseudomonadati</taxon>
        <taxon>Bacteroidota</taxon>
        <taxon>Sphingobacteriia</taxon>
        <taxon>Sphingobacteriales</taxon>
        <taxon>Sphingobacteriaceae</taxon>
        <taxon>Pedobacter</taxon>
    </lineage>
</organism>
<protein>
    <submittedName>
        <fullName evidence="1">DUF4286 family protein</fullName>
    </submittedName>
</protein>
<dbReference type="Pfam" id="PF14114">
    <property type="entry name" value="DUF4286"/>
    <property type="match status" value="1"/>
</dbReference>
<reference evidence="2" key="1">
    <citation type="journal article" date="2019" name="Int. J. Syst. Evol. Microbiol.">
        <title>The Global Catalogue of Microorganisms (GCM) 10K type strain sequencing project: providing services to taxonomists for standard genome sequencing and annotation.</title>
        <authorList>
            <consortium name="The Broad Institute Genomics Platform"/>
            <consortium name="The Broad Institute Genome Sequencing Center for Infectious Disease"/>
            <person name="Wu L."/>
            <person name="Ma J."/>
        </authorList>
    </citation>
    <scope>NUCLEOTIDE SEQUENCE [LARGE SCALE GENOMIC DNA]</scope>
    <source>
        <strain evidence="2">KCTC 42456</strain>
    </source>
</reference>
<dbReference type="Proteomes" id="UP001597546">
    <property type="component" value="Unassembled WGS sequence"/>
</dbReference>
<proteinExistence type="predicted"/>